<dbReference type="PROSITE" id="PS00028">
    <property type="entry name" value="ZINC_FINGER_C2H2_1"/>
    <property type="match status" value="1"/>
</dbReference>
<dbReference type="EMBL" id="JBGMDY010000004">
    <property type="protein sequence ID" value="KAL2336695.1"/>
    <property type="molecule type" value="Genomic_DNA"/>
</dbReference>
<dbReference type="PANTHER" id="PTHR47287">
    <property type="entry name" value="C2H2 AND C2HC ZINC FINGERS SUPERFAMILY PROTEIN"/>
    <property type="match status" value="1"/>
</dbReference>
<keyword evidence="4" id="KW-0862">Zinc</keyword>
<organism evidence="8 9">
    <name type="scientific">Flemingia macrophylla</name>
    <dbReference type="NCBI Taxonomy" id="520843"/>
    <lineage>
        <taxon>Eukaryota</taxon>
        <taxon>Viridiplantae</taxon>
        <taxon>Streptophyta</taxon>
        <taxon>Embryophyta</taxon>
        <taxon>Tracheophyta</taxon>
        <taxon>Spermatophyta</taxon>
        <taxon>Magnoliopsida</taxon>
        <taxon>eudicotyledons</taxon>
        <taxon>Gunneridae</taxon>
        <taxon>Pentapetalae</taxon>
        <taxon>rosids</taxon>
        <taxon>fabids</taxon>
        <taxon>Fabales</taxon>
        <taxon>Fabaceae</taxon>
        <taxon>Papilionoideae</taxon>
        <taxon>50 kb inversion clade</taxon>
        <taxon>NPAAA clade</taxon>
        <taxon>indigoferoid/millettioid clade</taxon>
        <taxon>Phaseoleae</taxon>
        <taxon>Flemingia</taxon>
    </lineage>
</organism>
<evidence type="ECO:0000256" key="1">
    <source>
        <dbReference type="ARBA" id="ARBA00004123"/>
    </source>
</evidence>
<dbReference type="GO" id="GO:0005634">
    <property type="term" value="C:nucleus"/>
    <property type="evidence" value="ECO:0007669"/>
    <property type="project" value="UniProtKB-SubCell"/>
</dbReference>
<dbReference type="AlphaFoldDB" id="A0ABD1MNQ4"/>
<dbReference type="PANTHER" id="PTHR47287:SF15">
    <property type="entry name" value="ZINC FINGER PROTEIN 3-LIKE"/>
    <property type="match status" value="1"/>
</dbReference>
<evidence type="ECO:0000256" key="6">
    <source>
        <dbReference type="PROSITE-ProRule" id="PRU00042"/>
    </source>
</evidence>
<dbReference type="PROSITE" id="PS50157">
    <property type="entry name" value="ZINC_FINGER_C2H2_2"/>
    <property type="match status" value="1"/>
</dbReference>
<keyword evidence="2" id="KW-0479">Metal-binding</keyword>
<proteinExistence type="predicted"/>
<keyword evidence="5" id="KW-0539">Nucleus</keyword>
<comment type="subcellular location">
    <subcellularLocation>
        <location evidence="1">Nucleus</location>
    </subcellularLocation>
</comment>
<evidence type="ECO:0000313" key="9">
    <source>
        <dbReference type="Proteomes" id="UP001603857"/>
    </source>
</evidence>
<keyword evidence="9" id="KW-1185">Reference proteome</keyword>
<dbReference type="GO" id="GO:0008270">
    <property type="term" value="F:zinc ion binding"/>
    <property type="evidence" value="ECO:0007669"/>
    <property type="project" value="UniProtKB-KW"/>
</dbReference>
<dbReference type="SUPFAM" id="SSF57667">
    <property type="entry name" value="beta-beta-alpha zinc fingers"/>
    <property type="match status" value="1"/>
</dbReference>
<feature type="domain" description="C2H2-type" evidence="7">
    <location>
        <begin position="22"/>
        <end position="49"/>
    </location>
</feature>
<reference evidence="8 9" key="1">
    <citation type="submission" date="2024-08" db="EMBL/GenBank/DDBJ databases">
        <title>Insights into the chromosomal genome structure of Flemingia macrophylla.</title>
        <authorList>
            <person name="Ding Y."/>
            <person name="Zhao Y."/>
            <person name="Bi W."/>
            <person name="Wu M."/>
            <person name="Zhao G."/>
            <person name="Gong Y."/>
            <person name="Li W."/>
            <person name="Zhang P."/>
        </authorList>
    </citation>
    <scope>NUCLEOTIDE SEQUENCE [LARGE SCALE GENOMIC DNA]</scope>
    <source>
        <strain evidence="8">DYQJB</strain>
        <tissue evidence="8">Leaf</tissue>
    </source>
</reference>
<name>A0ABD1MNQ4_9FABA</name>
<protein>
    <recommendedName>
        <fullName evidence="7">C2H2-type domain-containing protein</fullName>
    </recommendedName>
</protein>
<dbReference type="InterPro" id="IPR036236">
    <property type="entry name" value="Znf_C2H2_sf"/>
</dbReference>
<evidence type="ECO:0000259" key="7">
    <source>
        <dbReference type="PROSITE" id="PS50157"/>
    </source>
</evidence>
<evidence type="ECO:0000256" key="4">
    <source>
        <dbReference type="ARBA" id="ARBA00022833"/>
    </source>
</evidence>
<dbReference type="Gene3D" id="3.30.160.60">
    <property type="entry name" value="Classic Zinc Finger"/>
    <property type="match status" value="1"/>
</dbReference>
<gene>
    <name evidence="8" type="ORF">Fmac_011141</name>
</gene>
<accession>A0ABD1MNQ4</accession>
<evidence type="ECO:0000313" key="8">
    <source>
        <dbReference type="EMBL" id="KAL2336695.1"/>
    </source>
</evidence>
<evidence type="ECO:0000256" key="3">
    <source>
        <dbReference type="ARBA" id="ARBA00022771"/>
    </source>
</evidence>
<dbReference type="Proteomes" id="UP001603857">
    <property type="component" value="Unassembled WGS sequence"/>
</dbReference>
<evidence type="ECO:0000256" key="5">
    <source>
        <dbReference type="ARBA" id="ARBA00023242"/>
    </source>
</evidence>
<dbReference type="InterPro" id="IPR044246">
    <property type="entry name" value="ZFP3-like"/>
</dbReference>
<sequence>MGHEETVAKVGECQTEDASRVFPCLFCSRKFYSSQALGGHQNAHKKERTAARKAKRASEYSCVSLPSPMPTPMVFTQTQLGFFNPSVFIAAHAAKLPCLQSHQISEQFRSNGTPRVDDALFYRGSRFHDDRMSCNYSWGDPSQHILLTSCNQNIGDDDAEEDQKLDLSLHL</sequence>
<keyword evidence="3 6" id="KW-0863">Zinc-finger</keyword>
<evidence type="ECO:0000256" key="2">
    <source>
        <dbReference type="ARBA" id="ARBA00022723"/>
    </source>
</evidence>
<dbReference type="InterPro" id="IPR013087">
    <property type="entry name" value="Znf_C2H2_type"/>
</dbReference>
<comment type="caution">
    <text evidence="8">The sequence shown here is derived from an EMBL/GenBank/DDBJ whole genome shotgun (WGS) entry which is preliminary data.</text>
</comment>